<keyword evidence="3 6" id="KW-1133">Transmembrane helix</keyword>
<comment type="subcellular location">
    <subcellularLocation>
        <location evidence="1">Membrane</location>
    </subcellularLocation>
</comment>
<evidence type="ECO:0000313" key="8">
    <source>
        <dbReference type="EMBL" id="CAF1428088.1"/>
    </source>
</evidence>
<dbReference type="GO" id="GO:0004930">
    <property type="term" value="F:G protein-coupled receptor activity"/>
    <property type="evidence" value="ECO:0007669"/>
    <property type="project" value="UniProtKB-KW"/>
</dbReference>
<dbReference type="PANTHER" id="PTHR46641:SF2">
    <property type="entry name" value="FMRFAMIDE RECEPTOR"/>
    <property type="match status" value="1"/>
</dbReference>
<keyword evidence="4 6" id="KW-0472">Membrane</keyword>
<evidence type="ECO:0000313" key="9">
    <source>
        <dbReference type="EMBL" id="CAF4307956.1"/>
    </source>
</evidence>
<keyword evidence="5" id="KW-0675">Receptor</keyword>
<evidence type="ECO:0000256" key="6">
    <source>
        <dbReference type="SAM" id="Phobius"/>
    </source>
</evidence>
<evidence type="ECO:0000256" key="4">
    <source>
        <dbReference type="ARBA" id="ARBA00023136"/>
    </source>
</evidence>
<evidence type="ECO:0000256" key="5">
    <source>
        <dbReference type="RuleBase" id="RU000688"/>
    </source>
</evidence>
<accession>A0A815MUL4</accession>
<keyword evidence="5" id="KW-0297">G-protein coupled receptor</keyword>
<reference evidence="8" key="1">
    <citation type="submission" date="2021-02" db="EMBL/GenBank/DDBJ databases">
        <authorList>
            <person name="Nowell W R."/>
        </authorList>
    </citation>
    <scope>NUCLEOTIDE SEQUENCE</scope>
</reference>
<dbReference type="OrthoDB" id="9990906at2759"/>
<dbReference type="PRINTS" id="PR00237">
    <property type="entry name" value="GPCRRHODOPSN"/>
</dbReference>
<dbReference type="PROSITE" id="PS00237">
    <property type="entry name" value="G_PROTEIN_RECEP_F1_1"/>
    <property type="match status" value="1"/>
</dbReference>
<sequence>MHRLSNTSLLMLDNSSLAILCPLDSYSDCLLRYEMTTYIAQVNYYLFILDSIIALGGFLGNLLALVVINRKPLKNTSSSVFITYLALFDISVLIVHVFSISISHFKLHNLIVHCFITYATDLTTFCSIWILIIITLERCIAVHWPFLSKRFCTIRFARLSIYILIVMSFIFFTTTFLLVYEPNFIHSKCTIRKNLQKIIRIYKPVIFYYIPDLLLLSNLFIVYGLCVKHRRHTRTLKLHNESLIRINDVNINRKQRQLTVMLITVSLSFYLFTTPAIINFITQLHPPKHRNVRKLKKLFLQAQVTVLLLQMNNATNFIFYCLAGQRFRAVCLQTIREYYSTLKYIYYHHLLRQKAYMKPQKFYFDTKRYSTFQCLNDQRHESISMLHYSVRQTNFPRQRRARTLTFSF</sequence>
<dbReference type="Pfam" id="PF00001">
    <property type="entry name" value="7tm_1"/>
    <property type="match status" value="1"/>
</dbReference>
<feature type="transmembrane region" description="Helical" evidence="6">
    <location>
        <begin position="122"/>
        <end position="147"/>
    </location>
</feature>
<evidence type="ECO:0000256" key="3">
    <source>
        <dbReference type="ARBA" id="ARBA00022989"/>
    </source>
</evidence>
<proteinExistence type="inferred from homology"/>
<keyword evidence="5" id="KW-0807">Transducer</keyword>
<dbReference type="InterPro" id="IPR000276">
    <property type="entry name" value="GPCR_Rhodpsn"/>
</dbReference>
<feature type="transmembrane region" description="Helical" evidence="6">
    <location>
        <begin position="298"/>
        <end position="323"/>
    </location>
</feature>
<dbReference type="InterPro" id="IPR052954">
    <property type="entry name" value="GPCR-Ligand_Int"/>
</dbReference>
<organism evidence="8 10">
    <name type="scientific">Didymodactylos carnosus</name>
    <dbReference type="NCBI Taxonomy" id="1234261"/>
    <lineage>
        <taxon>Eukaryota</taxon>
        <taxon>Metazoa</taxon>
        <taxon>Spiralia</taxon>
        <taxon>Gnathifera</taxon>
        <taxon>Rotifera</taxon>
        <taxon>Eurotatoria</taxon>
        <taxon>Bdelloidea</taxon>
        <taxon>Philodinida</taxon>
        <taxon>Philodinidae</taxon>
        <taxon>Didymodactylos</taxon>
    </lineage>
</organism>
<dbReference type="Proteomes" id="UP000681722">
    <property type="component" value="Unassembled WGS sequence"/>
</dbReference>
<comment type="similarity">
    <text evidence="5">Belongs to the G-protein coupled receptor 1 family.</text>
</comment>
<feature type="transmembrane region" description="Helical" evidence="6">
    <location>
        <begin position="206"/>
        <end position="227"/>
    </location>
</feature>
<feature type="domain" description="G-protein coupled receptors family 1 profile" evidence="7">
    <location>
        <begin position="60"/>
        <end position="320"/>
    </location>
</feature>
<keyword evidence="2 5" id="KW-0812">Transmembrane</keyword>
<dbReference type="AlphaFoldDB" id="A0A815MUL4"/>
<evidence type="ECO:0000313" key="10">
    <source>
        <dbReference type="Proteomes" id="UP000663829"/>
    </source>
</evidence>
<evidence type="ECO:0000259" key="7">
    <source>
        <dbReference type="PROSITE" id="PS50262"/>
    </source>
</evidence>
<dbReference type="Gene3D" id="1.20.1070.10">
    <property type="entry name" value="Rhodopsin 7-helix transmembrane proteins"/>
    <property type="match status" value="1"/>
</dbReference>
<dbReference type="PROSITE" id="PS50262">
    <property type="entry name" value="G_PROTEIN_RECEP_F1_2"/>
    <property type="match status" value="1"/>
</dbReference>
<comment type="caution">
    <text evidence="8">The sequence shown here is derived from an EMBL/GenBank/DDBJ whole genome shotgun (WGS) entry which is preliminary data.</text>
</comment>
<evidence type="ECO:0000256" key="1">
    <source>
        <dbReference type="ARBA" id="ARBA00004370"/>
    </source>
</evidence>
<feature type="transmembrane region" description="Helical" evidence="6">
    <location>
        <begin position="80"/>
        <end position="102"/>
    </location>
</feature>
<feature type="transmembrane region" description="Helical" evidence="6">
    <location>
        <begin position="159"/>
        <end position="180"/>
    </location>
</feature>
<dbReference type="EMBL" id="CAJOBC010083855">
    <property type="protein sequence ID" value="CAF4307956.1"/>
    <property type="molecule type" value="Genomic_DNA"/>
</dbReference>
<dbReference type="GO" id="GO:0016020">
    <property type="term" value="C:membrane"/>
    <property type="evidence" value="ECO:0007669"/>
    <property type="project" value="UniProtKB-SubCell"/>
</dbReference>
<evidence type="ECO:0000256" key="2">
    <source>
        <dbReference type="ARBA" id="ARBA00022692"/>
    </source>
</evidence>
<feature type="transmembrane region" description="Helical" evidence="6">
    <location>
        <begin position="258"/>
        <end position="278"/>
    </location>
</feature>
<protein>
    <recommendedName>
        <fullName evidence="7">G-protein coupled receptors family 1 profile domain-containing protein</fullName>
    </recommendedName>
</protein>
<dbReference type="EMBL" id="CAJNOQ010018419">
    <property type="protein sequence ID" value="CAF1428088.1"/>
    <property type="molecule type" value="Genomic_DNA"/>
</dbReference>
<dbReference type="SUPFAM" id="SSF81321">
    <property type="entry name" value="Family A G protein-coupled receptor-like"/>
    <property type="match status" value="1"/>
</dbReference>
<dbReference type="Proteomes" id="UP000663829">
    <property type="component" value="Unassembled WGS sequence"/>
</dbReference>
<gene>
    <name evidence="8" type="ORF">GPM918_LOCUS33909</name>
    <name evidence="9" type="ORF">SRO942_LOCUS34606</name>
</gene>
<dbReference type="PANTHER" id="PTHR46641">
    <property type="entry name" value="FMRFAMIDE RECEPTOR-RELATED"/>
    <property type="match status" value="1"/>
</dbReference>
<dbReference type="InterPro" id="IPR017452">
    <property type="entry name" value="GPCR_Rhodpsn_7TM"/>
</dbReference>
<keyword evidence="10" id="KW-1185">Reference proteome</keyword>
<feature type="transmembrane region" description="Helical" evidence="6">
    <location>
        <begin position="42"/>
        <end position="68"/>
    </location>
</feature>
<name>A0A815MUL4_9BILA</name>